<evidence type="ECO:0000259" key="1">
    <source>
        <dbReference type="Pfam" id="PF25000"/>
    </source>
</evidence>
<dbReference type="Pfam" id="PF25000">
    <property type="entry name" value="DUF7779"/>
    <property type="match status" value="1"/>
</dbReference>
<gene>
    <name evidence="2" type="ORF">B0J13DRAFT_254113</name>
</gene>
<name>A0A9P9JCE6_9HYPO</name>
<evidence type="ECO:0000313" key="3">
    <source>
        <dbReference type="Proteomes" id="UP000717696"/>
    </source>
</evidence>
<evidence type="ECO:0000313" key="2">
    <source>
        <dbReference type="EMBL" id="KAH7152008.1"/>
    </source>
</evidence>
<dbReference type="OrthoDB" id="5986190at2759"/>
<dbReference type="InterPro" id="IPR056681">
    <property type="entry name" value="DUF7779"/>
</dbReference>
<proteinExistence type="predicted"/>
<accession>A0A9P9JCE6</accession>
<reference evidence="2" key="1">
    <citation type="journal article" date="2021" name="Nat. Commun.">
        <title>Genetic determinants of endophytism in the Arabidopsis root mycobiome.</title>
        <authorList>
            <person name="Mesny F."/>
            <person name="Miyauchi S."/>
            <person name="Thiergart T."/>
            <person name="Pickel B."/>
            <person name="Atanasova L."/>
            <person name="Karlsson M."/>
            <person name="Huettel B."/>
            <person name="Barry K.W."/>
            <person name="Haridas S."/>
            <person name="Chen C."/>
            <person name="Bauer D."/>
            <person name="Andreopoulos W."/>
            <person name="Pangilinan J."/>
            <person name="LaButti K."/>
            <person name="Riley R."/>
            <person name="Lipzen A."/>
            <person name="Clum A."/>
            <person name="Drula E."/>
            <person name="Henrissat B."/>
            <person name="Kohler A."/>
            <person name="Grigoriev I.V."/>
            <person name="Martin F.M."/>
            <person name="Hacquard S."/>
        </authorList>
    </citation>
    <scope>NUCLEOTIDE SEQUENCE</scope>
    <source>
        <strain evidence="2">MPI-CAGE-AT-0021</strain>
    </source>
</reference>
<feature type="domain" description="DUF7779" evidence="1">
    <location>
        <begin position="90"/>
        <end position="174"/>
    </location>
</feature>
<dbReference type="EMBL" id="JAGMUU010000005">
    <property type="protein sequence ID" value="KAH7152008.1"/>
    <property type="molecule type" value="Genomic_DNA"/>
</dbReference>
<comment type="caution">
    <text evidence="2">The sequence shown here is derived from an EMBL/GenBank/DDBJ whole genome shotgun (WGS) entry which is preliminary data.</text>
</comment>
<keyword evidence="3" id="KW-1185">Reference proteome</keyword>
<protein>
    <recommendedName>
        <fullName evidence="1">DUF7779 domain-containing protein</fullName>
    </recommendedName>
</protein>
<dbReference type="Proteomes" id="UP000717696">
    <property type="component" value="Unassembled WGS sequence"/>
</dbReference>
<organism evidence="2 3">
    <name type="scientific">Dactylonectria estremocensis</name>
    <dbReference type="NCBI Taxonomy" id="1079267"/>
    <lineage>
        <taxon>Eukaryota</taxon>
        <taxon>Fungi</taxon>
        <taxon>Dikarya</taxon>
        <taxon>Ascomycota</taxon>
        <taxon>Pezizomycotina</taxon>
        <taxon>Sordariomycetes</taxon>
        <taxon>Hypocreomycetidae</taxon>
        <taxon>Hypocreales</taxon>
        <taxon>Nectriaceae</taxon>
        <taxon>Dactylonectria</taxon>
    </lineage>
</organism>
<sequence length="214" mass="25007">MNRLINSDELSGVNKLLDELDRLPLAIYQAGAYMRKASTPVAEYSSMLNEGKERWRMLKDTEFDTHRRSDAPNSVLETWNILIRRIKKGNDMSYKILHTISYLDNQSIPLEILMAAATNSHSSSEKRPRRSEREVRTAIRRLEEFSFITAQQTELGKKTFEMHKLVQEASRYGLHIQDRQQKNSWKSRWRFRGLKITQGEDEAPFSSVAREIMT</sequence>
<dbReference type="AlphaFoldDB" id="A0A9P9JCE6"/>